<name>A0ABV8H477_9BACI</name>
<dbReference type="Pfam" id="PF01248">
    <property type="entry name" value="Ribosomal_L7Ae"/>
    <property type="match status" value="1"/>
</dbReference>
<keyword evidence="3" id="KW-1185">Reference proteome</keyword>
<dbReference type="SUPFAM" id="SSF55315">
    <property type="entry name" value="L30e-like"/>
    <property type="match status" value="1"/>
</dbReference>
<evidence type="ECO:0000313" key="2">
    <source>
        <dbReference type="EMBL" id="MFC4025675.1"/>
    </source>
</evidence>
<comment type="caution">
    <text evidence="2">The sequence shown here is derived from an EMBL/GenBank/DDBJ whole genome shotgun (WGS) entry which is preliminary data.</text>
</comment>
<evidence type="ECO:0000259" key="1">
    <source>
        <dbReference type="Pfam" id="PF01248"/>
    </source>
</evidence>
<dbReference type="InterPro" id="IPR029064">
    <property type="entry name" value="Ribosomal_eL30-like_sf"/>
</dbReference>
<feature type="domain" description="Ribosomal protein eL8/eL30/eS12/Gadd45" evidence="1">
    <location>
        <begin position="5"/>
        <end position="80"/>
    </location>
</feature>
<protein>
    <submittedName>
        <fullName evidence="2">Ribosomal L7Ae/L30e/S12e/Gadd45 family protein</fullName>
    </submittedName>
</protein>
<sequence length="83" mass="8994">MSYEKVTKNRSQIIIGTKQALKAMHNGEIIEVIIAEDANRQITQKVVSLANELGIPYQHVDSMKTLGAACGIEVGASTVALRK</sequence>
<evidence type="ECO:0000313" key="3">
    <source>
        <dbReference type="Proteomes" id="UP001595772"/>
    </source>
</evidence>
<dbReference type="Proteomes" id="UP001595772">
    <property type="component" value="Unassembled WGS sequence"/>
</dbReference>
<organism evidence="2 3">
    <name type="scientific">Oceanobacillus longus</name>
    <dbReference type="NCBI Taxonomy" id="930120"/>
    <lineage>
        <taxon>Bacteria</taxon>
        <taxon>Bacillati</taxon>
        <taxon>Bacillota</taxon>
        <taxon>Bacilli</taxon>
        <taxon>Bacillales</taxon>
        <taxon>Bacillaceae</taxon>
        <taxon>Oceanobacillus</taxon>
    </lineage>
</organism>
<dbReference type="InterPro" id="IPR004038">
    <property type="entry name" value="Ribosomal_eL8/eL30/eS12/Gad45"/>
</dbReference>
<proteinExistence type="predicted"/>
<dbReference type="EMBL" id="JBHSAO010000017">
    <property type="protein sequence ID" value="MFC4025675.1"/>
    <property type="molecule type" value="Genomic_DNA"/>
</dbReference>
<reference evidence="3" key="1">
    <citation type="journal article" date="2019" name="Int. J. Syst. Evol. Microbiol.">
        <title>The Global Catalogue of Microorganisms (GCM) 10K type strain sequencing project: providing services to taxonomists for standard genome sequencing and annotation.</title>
        <authorList>
            <consortium name="The Broad Institute Genomics Platform"/>
            <consortium name="The Broad Institute Genome Sequencing Center for Infectious Disease"/>
            <person name="Wu L."/>
            <person name="Ma J."/>
        </authorList>
    </citation>
    <scope>NUCLEOTIDE SEQUENCE [LARGE SCALE GENOMIC DNA]</scope>
    <source>
        <strain evidence="3">IBRC-M 10703</strain>
    </source>
</reference>
<gene>
    <name evidence="2" type="ORF">ACFOUV_17995</name>
</gene>
<dbReference type="RefSeq" id="WP_379498163.1">
    <property type="nucleotide sequence ID" value="NZ_JBHSAO010000017.1"/>
</dbReference>
<dbReference type="Gene3D" id="3.30.1330.30">
    <property type="match status" value="1"/>
</dbReference>
<accession>A0ABV8H477</accession>